<accession>A0ABD3AS41</accession>
<dbReference type="AlphaFoldDB" id="A0ABD3AS41"/>
<dbReference type="Proteomes" id="UP001630127">
    <property type="component" value="Unassembled WGS sequence"/>
</dbReference>
<organism evidence="2 3">
    <name type="scientific">Cinchona calisaya</name>
    <dbReference type="NCBI Taxonomy" id="153742"/>
    <lineage>
        <taxon>Eukaryota</taxon>
        <taxon>Viridiplantae</taxon>
        <taxon>Streptophyta</taxon>
        <taxon>Embryophyta</taxon>
        <taxon>Tracheophyta</taxon>
        <taxon>Spermatophyta</taxon>
        <taxon>Magnoliopsida</taxon>
        <taxon>eudicotyledons</taxon>
        <taxon>Gunneridae</taxon>
        <taxon>Pentapetalae</taxon>
        <taxon>asterids</taxon>
        <taxon>lamiids</taxon>
        <taxon>Gentianales</taxon>
        <taxon>Rubiaceae</taxon>
        <taxon>Cinchonoideae</taxon>
        <taxon>Cinchoneae</taxon>
        <taxon>Cinchona</taxon>
    </lineage>
</organism>
<sequence>MKLSWKLCFLSSLSTSRVRLAFCIVSCPNLFSSRVLIEIFYSTEANFSSAQATTSGVKVEILAKPQALRSCSKETARFLAIFPILQLIATADEPESNQQNQRAIQIQDYALRAIGEESDQDLTDVTYLTLSDNSTKHQPPK</sequence>
<feature type="signal peptide" evidence="1">
    <location>
        <begin position="1"/>
        <end position="23"/>
    </location>
</feature>
<keyword evidence="1" id="KW-0732">Signal</keyword>
<dbReference type="EMBL" id="JBJUIK010000003">
    <property type="protein sequence ID" value="KAL3534017.1"/>
    <property type="molecule type" value="Genomic_DNA"/>
</dbReference>
<evidence type="ECO:0000313" key="2">
    <source>
        <dbReference type="EMBL" id="KAL3534017.1"/>
    </source>
</evidence>
<feature type="chain" id="PRO_5044742034" evidence="1">
    <location>
        <begin position="24"/>
        <end position="141"/>
    </location>
</feature>
<evidence type="ECO:0000256" key="1">
    <source>
        <dbReference type="SAM" id="SignalP"/>
    </source>
</evidence>
<proteinExistence type="predicted"/>
<gene>
    <name evidence="2" type="ORF">ACH5RR_007538</name>
</gene>
<comment type="caution">
    <text evidence="2">The sequence shown here is derived from an EMBL/GenBank/DDBJ whole genome shotgun (WGS) entry which is preliminary data.</text>
</comment>
<reference evidence="2 3" key="1">
    <citation type="submission" date="2024-11" db="EMBL/GenBank/DDBJ databases">
        <title>A near-complete genome assembly of Cinchona calisaya.</title>
        <authorList>
            <person name="Lian D.C."/>
            <person name="Zhao X.W."/>
            <person name="Wei L."/>
        </authorList>
    </citation>
    <scope>NUCLEOTIDE SEQUENCE [LARGE SCALE GENOMIC DNA]</scope>
    <source>
        <tissue evidence="2">Nenye</tissue>
    </source>
</reference>
<evidence type="ECO:0000313" key="3">
    <source>
        <dbReference type="Proteomes" id="UP001630127"/>
    </source>
</evidence>
<protein>
    <submittedName>
        <fullName evidence="2">Uncharacterized protein</fullName>
    </submittedName>
</protein>
<name>A0ABD3AS41_9GENT</name>
<keyword evidence="3" id="KW-1185">Reference proteome</keyword>